<dbReference type="Gene3D" id="1.20.58.1290">
    <property type="entry name" value="CarD-like, C-terminal domain"/>
    <property type="match status" value="1"/>
</dbReference>
<comment type="caution">
    <text evidence="1">The sequence shown here is derived from an EMBL/GenBank/DDBJ whole genome shotgun (WGS) entry which is preliminary data.</text>
</comment>
<proteinExistence type="predicted"/>
<evidence type="ECO:0008006" key="2">
    <source>
        <dbReference type="Google" id="ProtNLM"/>
    </source>
</evidence>
<sequence>MEKNKTFKVGDKIIHFDQVYRIFKIRKRNKDKIIFFKRYFKTKENRKLVFSIPISSIDETKVRKPISKKKLRDLFKALSQKPEAKIAINTVKAKELLGSNSLDKIIEILKQFWQEKKTDPDHFNKSKENVFKLAIKKLSEEIALVNDISLAKARKKIKNALKKSKNAK</sequence>
<evidence type="ECO:0000313" key="1">
    <source>
        <dbReference type="EMBL" id="GAI43244.1"/>
    </source>
</evidence>
<dbReference type="InterPro" id="IPR042215">
    <property type="entry name" value="CarD-like_C"/>
</dbReference>
<name>X1QIZ6_9ZZZZ</name>
<accession>X1QIZ6</accession>
<dbReference type="EMBL" id="BARV01027966">
    <property type="protein sequence ID" value="GAI43244.1"/>
    <property type="molecule type" value="Genomic_DNA"/>
</dbReference>
<protein>
    <recommendedName>
        <fullName evidence="2">CarD-like/TRCF RNAP-interacting domain-containing protein</fullName>
    </recommendedName>
</protein>
<gene>
    <name evidence="1" type="ORF">S06H3_44890</name>
</gene>
<reference evidence="1" key="1">
    <citation type="journal article" date="2014" name="Front. Microbiol.">
        <title>High frequency of phylogenetically diverse reductive dehalogenase-homologous genes in deep subseafloor sedimentary metagenomes.</title>
        <authorList>
            <person name="Kawai M."/>
            <person name="Futagami T."/>
            <person name="Toyoda A."/>
            <person name="Takaki Y."/>
            <person name="Nishi S."/>
            <person name="Hori S."/>
            <person name="Arai W."/>
            <person name="Tsubouchi T."/>
            <person name="Morono Y."/>
            <person name="Uchiyama I."/>
            <person name="Ito T."/>
            <person name="Fujiyama A."/>
            <person name="Inagaki F."/>
            <person name="Takami H."/>
        </authorList>
    </citation>
    <scope>NUCLEOTIDE SEQUENCE</scope>
    <source>
        <strain evidence="1">Expedition CK06-06</strain>
    </source>
</reference>
<organism evidence="1">
    <name type="scientific">marine sediment metagenome</name>
    <dbReference type="NCBI Taxonomy" id="412755"/>
    <lineage>
        <taxon>unclassified sequences</taxon>
        <taxon>metagenomes</taxon>
        <taxon>ecological metagenomes</taxon>
    </lineage>
</organism>
<dbReference type="AlphaFoldDB" id="X1QIZ6"/>